<gene>
    <name evidence="1" type="ORF">AVDCRST_MAG38-383</name>
</gene>
<reference evidence="1" key="1">
    <citation type="submission" date="2020-02" db="EMBL/GenBank/DDBJ databases">
        <authorList>
            <person name="Meier V. D."/>
        </authorList>
    </citation>
    <scope>NUCLEOTIDE SEQUENCE</scope>
    <source>
        <strain evidence="1">AVDCRST_MAG38</strain>
    </source>
</reference>
<organism evidence="1">
    <name type="scientific">uncultured Solirubrobacteraceae bacterium</name>
    <dbReference type="NCBI Taxonomy" id="1162706"/>
    <lineage>
        <taxon>Bacteria</taxon>
        <taxon>Bacillati</taxon>
        <taxon>Actinomycetota</taxon>
        <taxon>Thermoleophilia</taxon>
        <taxon>Solirubrobacterales</taxon>
        <taxon>Solirubrobacteraceae</taxon>
        <taxon>environmental samples</taxon>
    </lineage>
</organism>
<accession>A0A6J4R3K0</accession>
<proteinExistence type="predicted"/>
<name>A0A6J4R3K0_9ACTN</name>
<dbReference type="EMBL" id="CADCVJ010000022">
    <property type="protein sequence ID" value="CAA9463206.1"/>
    <property type="molecule type" value="Genomic_DNA"/>
</dbReference>
<protein>
    <submittedName>
        <fullName evidence="1">Uncharacterized protein</fullName>
    </submittedName>
</protein>
<dbReference type="AlphaFoldDB" id="A0A6J4R3K0"/>
<evidence type="ECO:0000313" key="1">
    <source>
        <dbReference type="EMBL" id="CAA9463206.1"/>
    </source>
</evidence>
<sequence length="51" mass="6287">DRWIRRRRVLRAVATPPRWALPADSPRWWRSSCPRRCRHNRRGRWKPAGQV</sequence>
<feature type="non-terminal residue" evidence="1">
    <location>
        <position position="1"/>
    </location>
</feature>
<feature type="non-terminal residue" evidence="1">
    <location>
        <position position="51"/>
    </location>
</feature>